<dbReference type="GO" id="GO:0016853">
    <property type="term" value="F:isomerase activity"/>
    <property type="evidence" value="ECO:0007669"/>
    <property type="project" value="TreeGrafter"/>
</dbReference>
<dbReference type="EMBL" id="CP072943">
    <property type="protein sequence ID" value="QTX33309.1"/>
    <property type="molecule type" value="Genomic_DNA"/>
</dbReference>
<proteinExistence type="predicted"/>
<sequence length="301" mass="32611">MERIRIKQVDTFSDVPFGGNPAGVVTDADGLDGKTMGLIAREMNLSETAFVFPSDRADFKIRFFTPHREVDLCGHATIAAFFALHEEGRLDPSRSVFTQETKAGVLEVERSFRADRPVFTMTQASPRFEEVEATGGDAARLLGVDAKDLLDAMPLKISTGIWWFVVGLKRLEGLQNLVPDQAAIRRFSARHGVAGLLPFCLETLSPDASFHMRAFTPEGGIDEDPVCGTGNGCIGAFIAHHRLLGGEEMEMRSEAGFEVGRPGQVFVTVCREGSLPSRVRVGGSAVTVLEGTMNLPGGERA</sequence>
<dbReference type="NCBIfam" id="TIGR00654">
    <property type="entry name" value="PhzF_family"/>
    <property type="match status" value="1"/>
</dbReference>
<dbReference type="SUPFAM" id="SSF54506">
    <property type="entry name" value="Diaminopimelate epimerase-like"/>
    <property type="match status" value="1"/>
</dbReference>
<organism evidence="2 3">
    <name type="scientific">Aminithiophilus ramosus</name>
    <dbReference type="NCBI Taxonomy" id="3029084"/>
    <lineage>
        <taxon>Bacteria</taxon>
        <taxon>Thermotogati</taxon>
        <taxon>Synergistota</taxon>
        <taxon>Synergistia</taxon>
        <taxon>Synergistales</taxon>
        <taxon>Aminithiophilaceae</taxon>
        <taxon>Aminithiophilus</taxon>
    </lineage>
</organism>
<dbReference type="Pfam" id="PF02567">
    <property type="entry name" value="PhzC-PhzF"/>
    <property type="match status" value="1"/>
</dbReference>
<dbReference type="Proteomes" id="UP000671879">
    <property type="component" value="Chromosome"/>
</dbReference>
<evidence type="ECO:0000313" key="3">
    <source>
        <dbReference type="Proteomes" id="UP000671879"/>
    </source>
</evidence>
<dbReference type="PANTHER" id="PTHR13774">
    <property type="entry name" value="PHENAZINE BIOSYNTHESIS PROTEIN"/>
    <property type="match status" value="1"/>
</dbReference>
<dbReference type="InterPro" id="IPR003719">
    <property type="entry name" value="Phenazine_PhzF-like"/>
</dbReference>
<dbReference type="KEGG" id="aram:KAR29_05365"/>
<dbReference type="Gene3D" id="3.10.310.10">
    <property type="entry name" value="Diaminopimelate Epimerase, Chain A, domain 1"/>
    <property type="match status" value="2"/>
</dbReference>
<reference evidence="3" key="1">
    <citation type="submission" date="2021-04" db="EMBL/GenBank/DDBJ databases">
        <title>A novel Synergistetes isolate from a pyrite-forming mixed culture.</title>
        <authorList>
            <person name="Bunk B."/>
            <person name="Sproer C."/>
            <person name="Spring S."/>
            <person name="Pester M."/>
        </authorList>
    </citation>
    <scope>NUCLEOTIDE SEQUENCE [LARGE SCALE GENOMIC DNA]</scope>
    <source>
        <strain evidence="3">J.5.4.2-T.3.5.2</strain>
    </source>
</reference>
<dbReference type="RefSeq" id="WP_274374590.1">
    <property type="nucleotide sequence ID" value="NZ_CP072943.1"/>
</dbReference>
<dbReference type="PIRSF" id="PIRSF016184">
    <property type="entry name" value="PhzC_PhzF"/>
    <property type="match status" value="1"/>
</dbReference>
<evidence type="ECO:0000256" key="1">
    <source>
        <dbReference type="PIRSR" id="PIRSR016184-1"/>
    </source>
</evidence>
<gene>
    <name evidence="2" type="ORF">KAR29_05365</name>
</gene>
<dbReference type="AlphaFoldDB" id="A0A9Q7EX36"/>
<accession>A0A9Q7EX36</accession>
<name>A0A9Q7EX36_9BACT</name>
<dbReference type="GO" id="GO:0005737">
    <property type="term" value="C:cytoplasm"/>
    <property type="evidence" value="ECO:0007669"/>
    <property type="project" value="TreeGrafter"/>
</dbReference>
<feature type="active site" evidence="1">
    <location>
        <position position="47"/>
    </location>
</feature>
<protein>
    <submittedName>
        <fullName evidence="2">PhzF family phenazine biosynthesis protein</fullName>
    </submittedName>
</protein>
<keyword evidence="3" id="KW-1185">Reference proteome</keyword>
<evidence type="ECO:0000313" key="2">
    <source>
        <dbReference type="EMBL" id="QTX33309.1"/>
    </source>
</evidence>